<dbReference type="SMART" id="SM00333">
    <property type="entry name" value="TUDOR"/>
    <property type="match status" value="1"/>
</dbReference>
<dbReference type="SUPFAM" id="SSF63748">
    <property type="entry name" value="Tudor/PWWP/MBT"/>
    <property type="match status" value="1"/>
</dbReference>
<dbReference type="PANTHER" id="PTHR22948">
    <property type="entry name" value="TUDOR DOMAIN CONTAINING PROTEIN"/>
    <property type="match status" value="1"/>
</dbReference>
<gene>
    <name evidence="2" type="ORF">CTOB1V02_LOCUS2878</name>
</gene>
<dbReference type="InterPro" id="IPR035437">
    <property type="entry name" value="SNase_OB-fold_sf"/>
</dbReference>
<accession>A0A7R8W5R4</accession>
<dbReference type="OrthoDB" id="5800423at2759"/>
<protein>
    <submittedName>
        <fullName evidence="2">Uncharacterized protein</fullName>
    </submittedName>
</protein>
<reference evidence="2" key="1">
    <citation type="submission" date="2020-11" db="EMBL/GenBank/DDBJ databases">
        <authorList>
            <person name="Tran Van P."/>
        </authorList>
    </citation>
    <scope>NUCLEOTIDE SEQUENCE</scope>
</reference>
<dbReference type="AlphaFoldDB" id="A0A7R8W5R4"/>
<sequence>MKVGMRASLENQEQILHKEIRQWDTEEAKAIQRIQAHFARLHGLLQMKEIQTVRHISEECDKGSKQLETMVRKRFIGDHMVAHLKSLNRVASGLIEDIRADVTRPGSARMFAVQMQRLGRDLIEKCAFVLCRTKGGGGREVRGIWLKKKEKLKLELTRDPPVVSLVSPERPNDFCLIRNSELLNRSVEEDSIVVDVSVEEELRAQEKERSENAQAHWGPHAVAMFPAGAPIPGPSPDRFSPSRSTSSSSKSLDARLMRPEPPSSVKDRKMFLPSIKYPRSAPRDEPFPVVLTHVVSPSDFFVLTREDHAEVEEMVATLTKIFEQDNEVPSLATIREFLMFPKMAAKYKVDGKWYRVRLLEININGSEPDTKELSYLFGVEFCDYGNREVVKREELRVLPPEFVSSVKNRAIRCLLHNLQPKYPKRGWAASDVTFFQYLIVAPSPETHLTFALSK</sequence>
<feature type="compositionally biased region" description="Low complexity" evidence="1">
    <location>
        <begin position="236"/>
        <end position="251"/>
    </location>
</feature>
<feature type="region of interest" description="Disordered" evidence="1">
    <location>
        <begin position="223"/>
        <end position="265"/>
    </location>
</feature>
<dbReference type="InterPro" id="IPR002999">
    <property type="entry name" value="Tudor"/>
</dbReference>
<dbReference type="EMBL" id="OB660467">
    <property type="protein sequence ID" value="CAD7224929.1"/>
    <property type="molecule type" value="Genomic_DNA"/>
</dbReference>
<dbReference type="PROSITE" id="PS50304">
    <property type="entry name" value="TUDOR"/>
    <property type="match status" value="1"/>
</dbReference>
<evidence type="ECO:0000313" key="2">
    <source>
        <dbReference type="EMBL" id="CAD7224929.1"/>
    </source>
</evidence>
<proteinExistence type="predicted"/>
<name>A0A7R8W5R4_9CRUS</name>
<organism evidence="2">
    <name type="scientific">Cyprideis torosa</name>
    <dbReference type="NCBI Taxonomy" id="163714"/>
    <lineage>
        <taxon>Eukaryota</taxon>
        <taxon>Metazoa</taxon>
        <taxon>Ecdysozoa</taxon>
        <taxon>Arthropoda</taxon>
        <taxon>Crustacea</taxon>
        <taxon>Oligostraca</taxon>
        <taxon>Ostracoda</taxon>
        <taxon>Podocopa</taxon>
        <taxon>Podocopida</taxon>
        <taxon>Cytherocopina</taxon>
        <taxon>Cytheroidea</taxon>
        <taxon>Cytherideidae</taxon>
        <taxon>Cyprideis</taxon>
    </lineage>
</organism>
<dbReference type="GO" id="GO:0005737">
    <property type="term" value="C:cytoplasm"/>
    <property type="evidence" value="ECO:0007669"/>
    <property type="project" value="UniProtKB-ARBA"/>
</dbReference>
<dbReference type="InterPro" id="IPR050621">
    <property type="entry name" value="Tudor_domain_containing"/>
</dbReference>
<evidence type="ECO:0000256" key="1">
    <source>
        <dbReference type="SAM" id="MobiDB-lite"/>
    </source>
</evidence>
<dbReference type="PANTHER" id="PTHR22948:SF76">
    <property type="entry name" value="FI20010P1-RELATED"/>
    <property type="match status" value="1"/>
</dbReference>
<dbReference type="Gene3D" id="2.30.30.140">
    <property type="match status" value="1"/>
</dbReference>
<dbReference type="Pfam" id="PF00567">
    <property type="entry name" value="TUDOR"/>
    <property type="match status" value="1"/>
</dbReference>
<dbReference type="Gene3D" id="2.40.50.90">
    <property type="match status" value="1"/>
</dbReference>